<accession>A0AAD5IPU4</accession>
<reference evidence="1" key="2">
    <citation type="submission" date="2023-02" db="EMBL/GenBank/DDBJ databases">
        <authorList>
            <person name="Swenson N.G."/>
            <person name="Wegrzyn J.L."/>
            <person name="Mcevoy S.L."/>
        </authorList>
    </citation>
    <scope>NUCLEOTIDE SEQUENCE</scope>
    <source>
        <strain evidence="1">91603</strain>
        <tissue evidence="1">Leaf</tissue>
    </source>
</reference>
<gene>
    <name evidence="1" type="ORF">LWI28_005499</name>
</gene>
<dbReference type="EMBL" id="JAJSOW010000103">
    <property type="protein sequence ID" value="KAI9173726.1"/>
    <property type="molecule type" value="Genomic_DNA"/>
</dbReference>
<reference evidence="1" key="1">
    <citation type="journal article" date="2022" name="Plant J.">
        <title>Strategies of tolerance reflected in two North American maple genomes.</title>
        <authorList>
            <person name="McEvoy S.L."/>
            <person name="Sezen U.U."/>
            <person name="Trouern-Trend A."/>
            <person name="McMahon S.M."/>
            <person name="Schaberg P.G."/>
            <person name="Yang J."/>
            <person name="Wegrzyn J.L."/>
            <person name="Swenson N.G."/>
        </authorList>
    </citation>
    <scope>NUCLEOTIDE SEQUENCE</scope>
    <source>
        <strain evidence="1">91603</strain>
    </source>
</reference>
<evidence type="ECO:0000313" key="2">
    <source>
        <dbReference type="Proteomes" id="UP001064489"/>
    </source>
</evidence>
<organism evidence="1 2">
    <name type="scientific">Acer negundo</name>
    <name type="common">Box elder</name>
    <dbReference type="NCBI Taxonomy" id="4023"/>
    <lineage>
        <taxon>Eukaryota</taxon>
        <taxon>Viridiplantae</taxon>
        <taxon>Streptophyta</taxon>
        <taxon>Embryophyta</taxon>
        <taxon>Tracheophyta</taxon>
        <taxon>Spermatophyta</taxon>
        <taxon>Magnoliopsida</taxon>
        <taxon>eudicotyledons</taxon>
        <taxon>Gunneridae</taxon>
        <taxon>Pentapetalae</taxon>
        <taxon>rosids</taxon>
        <taxon>malvids</taxon>
        <taxon>Sapindales</taxon>
        <taxon>Sapindaceae</taxon>
        <taxon>Hippocastanoideae</taxon>
        <taxon>Acereae</taxon>
        <taxon>Acer</taxon>
    </lineage>
</organism>
<evidence type="ECO:0000313" key="1">
    <source>
        <dbReference type="EMBL" id="KAI9173726.1"/>
    </source>
</evidence>
<protein>
    <submittedName>
        <fullName evidence="1">Uncharacterized protein</fullName>
    </submittedName>
</protein>
<proteinExistence type="predicted"/>
<name>A0AAD5IPU4_ACENE</name>
<dbReference type="Proteomes" id="UP001064489">
    <property type="component" value="Chromosome 8"/>
</dbReference>
<keyword evidence="2" id="KW-1185">Reference proteome</keyword>
<comment type="caution">
    <text evidence="1">The sequence shown here is derived from an EMBL/GenBank/DDBJ whole genome shotgun (WGS) entry which is preliminary data.</text>
</comment>
<sequence length="66" mass="7422">MPTSNRLNQQLLKPFLNKQLLSDGVFSGLKSSQCLLKKVKTEEIASSTLKQFGLGLITDFGFRLYE</sequence>
<dbReference type="AlphaFoldDB" id="A0AAD5IPU4"/>